<dbReference type="OrthoDB" id="9811471at2"/>
<comment type="caution">
    <text evidence="3">The sequence shown here is derived from an EMBL/GenBank/DDBJ whole genome shotgun (WGS) entry which is preliminary data.</text>
</comment>
<dbReference type="EMBL" id="LBNE01000001">
    <property type="protein sequence ID" value="KKO73013.1"/>
    <property type="molecule type" value="Genomic_DNA"/>
</dbReference>
<dbReference type="PANTHER" id="PTHR11895:SF7">
    <property type="entry name" value="GLUTAMYL-TRNA(GLN) AMIDOTRANSFERASE SUBUNIT A, MITOCHONDRIAL"/>
    <property type="match status" value="1"/>
</dbReference>
<dbReference type="PROSITE" id="PS00571">
    <property type="entry name" value="AMIDASES"/>
    <property type="match status" value="1"/>
</dbReference>
<dbReference type="RefSeq" id="WP_068366802.1">
    <property type="nucleotide sequence ID" value="NZ_CBCSEB010000002.1"/>
</dbReference>
<reference evidence="3 5" key="1">
    <citation type="submission" date="2015-04" db="EMBL/GenBank/DDBJ databases">
        <title>Genome sequence of Kerstersia gyiorum CG1.</title>
        <authorList>
            <person name="Greninger A.L."/>
            <person name="Kozyreva V."/>
            <person name="Chaturvedi V."/>
        </authorList>
    </citation>
    <scope>NUCLEOTIDE SEQUENCE [LARGE SCALE GENOMIC DNA]</scope>
    <source>
        <strain evidence="3 5">CG1</strain>
    </source>
</reference>
<dbReference type="SUPFAM" id="SSF75304">
    <property type="entry name" value="Amidase signature (AS) enzymes"/>
    <property type="match status" value="1"/>
</dbReference>
<dbReference type="PANTHER" id="PTHR11895">
    <property type="entry name" value="TRANSAMIDASE"/>
    <property type="match status" value="1"/>
</dbReference>
<accession>A0A171KVU6</accession>
<dbReference type="GO" id="GO:0003824">
    <property type="term" value="F:catalytic activity"/>
    <property type="evidence" value="ECO:0007669"/>
    <property type="project" value="InterPro"/>
</dbReference>
<dbReference type="InterPro" id="IPR036928">
    <property type="entry name" value="AS_sf"/>
</dbReference>
<dbReference type="InterPro" id="IPR023631">
    <property type="entry name" value="Amidase_dom"/>
</dbReference>
<dbReference type="Pfam" id="PF01425">
    <property type="entry name" value="Amidase"/>
    <property type="match status" value="1"/>
</dbReference>
<sequence>MDTYEYCDGIDLATAVRRAEVSAEELLQEAIARIKALNPALNCIAYYDTQAGRDSIGQASPNGPFYGVPFLLKDLSATAAGLPLGNGSRFFQGERSTEDSELVARYRRAGLVIFGTTTTPEFGANCTTEALAYGGPTRNPWDLNRSGGGSSGGSAVAVAAGIVPVAHGGDGGGSLRIPASACGLFGFKPSRMRNPTGPTGGEGWGGLAGDNVISRSVRDSAAMLDFSHGMDAGTPYAAPPFSGSFLKAAGQPPGKLRIGLITRSPSGEPVHPDCLAAAEDAAALCASLGHQVEPTDFPAAIDYERFGHAMRLIVASGMASAIRAREQALGRHATHDDLELSVFSAIEFARSHSAVEYFDSVSMMHSIGRHLGRLMGQYDVLLTPTLTEPPVELGRYAADKEYVAHRSATLKYTAFLPYFNASGQPAMSVPLYWNEDGLPIGVQFAAALGGEALLFSLASQLEAARPWFHRRPDCLVATPATVA</sequence>
<dbReference type="STRING" id="206506.AAV32_01445"/>
<evidence type="ECO:0000313" key="6">
    <source>
        <dbReference type="Proteomes" id="UP000292039"/>
    </source>
</evidence>
<name>A0A171KVU6_9BURK</name>
<evidence type="ECO:0000313" key="3">
    <source>
        <dbReference type="EMBL" id="KKO73013.1"/>
    </source>
</evidence>
<dbReference type="EMBL" id="SGWZ01000001">
    <property type="protein sequence ID" value="RZS73758.1"/>
    <property type="molecule type" value="Genomic_DNA"/>
</dbReference>
<gene>
    <name evidence="3" type="ORF">AAV32_01445</name>
    <name evidence="4" type="ORF">EV679_0962</name>
</gene>
<evidence type="ECO:0000313" key="4">
    <source>
        <dbReference type="EMBL" id="RZS73758.1"/>
    </source>
</evidence>
<evidence type="ECO:0000259" key="2">
    <source>
        <dbReference type="Pfam" id="PF01425"/>
    </source>
</evidence>
<organism evidence="3 5">
    <name type="scientific">Kerstersia gyiorum</name>
    <dbReference type="NCBI Taxonomy" id="206506"/>
    <lineage>
        <taxon>Bacteria</taxon>
        <taxon>Pseudomonadati</taxon>
        <taxon>Pseudomonadota</taxon>
        <taxon>Betaproteobacteria</taxon>
        <taxon>Burkholderiales</taxon>
        <taxon>Alcaligenaceae</taxon>
        <taxon>Kerstersia</taxon>
    </lineage>
</organism>
<dbReference type="AlphaFoldDB" id="A0A171KVU6"/>
<evidence type="ECO:0000313" key="5">
    <source>
        <dbReference type="Proteomes" id="UP000078084"/>
    </source>
</evidence>
<feature type="domain" description="Amidase" evidence="2">
    <location>
        <begin position="25"/>
        <end position="454"/>
    </location>
</feature>
<evidence type="ECO:0000256" key="1">
    <source>
        <dbReference type="ARBA" id="ARBA00009199"/>
    </source>
</evidence>
<dbReference type="Proteomes" id="UP000292039">
    <property type="component" value="Unassembled WGS sequence"/>
</dbReference>
<protein>
    <submittedName>
        <fullName evidence="3">Amidase</fullName>
    </submittedName>
</protein>
<dbReference type="InterPro" id="IPR000120">
    <property type="entry name" value="Amidase"/>
</dbReference>
<reference evidence="4 6" key="2">
    <citation type="submission" date="2019-02" db="EMBL/GenBank/DDBJ databases">
        <title>Genomic Encyclopedia of Type Strains, Phase IV (KMG-IV): sequencing the most valuable type-strain genomes for metagenomic binning, comparative biology and taxonomic classification.</title>
        <authorList>
            <person name="Goeker M."/>
        </authorList>
    </citation>
    <scope>NUCLEOTIDE SEQUENCE [LARGE SCALE GENOMIC DNA]</scope>
    <source>
        <strain evidence="4 6">DSM 16618</strain>
    </source>
</reference>
<dbReference type="InterPro" id="IPR020556">
    <property type="entry name" value="Amidase_CS"/>
</dbReference>
<dbReference type="Gene3D" id="3.90.1300.10">
    <property type="entry name" value="Amidase signature (AS) domain"/>
    <property type="match status" value="1"/>
</dbReference>
<dbReference type="Proteomes" id="UP000078084">
    <property type="component" value="Unassembled WGS sequence"/>
</dbReference>
<keyword evidence="5" id="KW-1185">Reference proteome</keyword>
<comment type="similarity">
    <text evidence="1">Belongs to the amidase family.</text>
</comment>
<proteinExistence type="inferred from homology"/>